<organism evidence="2 3">
    <name type="scientific">Nocardia iowensis</name>
    <dbReference type="NCBI Taxonomy" id="204891"/>
    <lineage>
        <taxon>Bacteria</taxon>
        <taxon>Bacillati</taxon>
        <taxon>Actinomycetota</taxon>
        <taxon>Actinomycetes</taxon>
        <taxon>Mycobacteriales</taxon>
        <taxon>Nocardiaceae</taxon>
        <taxon>Nocardia</taxon>
    </lineage>
</organism>
<accession>A0ABX8S1G7</accession>
<dbReference type="EMBL" id="CP078145">
    <property type="protein sequence ID" value="QXN95752.1"/>
    <property type="molecule type" value="Genomic_DNA"/>
</dbReference>
<name>A0ABX8S1G7_NOCIO</name>
<keyword evidence="1" id="KW-0175">Coiled coil</keyword>
<gene>
    <name evidence="2" type="ORF">KV110_25600</name>
</gene>
<dbReference type="Proteomes" id="UP000694257">
    <property type="component" value="Chromosome"/>
</dbReference>
<proteinExistence type="predicted"/>
<evidence type="ECO:0000313" key="3">
    <source>
        <dbReference type="Proteomes" id="UP000694257"/>
    </source>
</evidence>
<evidence type="ECO:0000313" key="2">
    <source>
        <dbReference type="EMBL" id="QXN95752.1"/>
    </source>
</evidence>
<keyword evidence="3" id="KW-1185">Reference proteome</keyword>
<reference evidence="2 3" key="1">
    <citation type="submission" date="2021-07" db="EMBL/GenBank/DDBJ databases">
        <title>Whole Genome Sequence of Nocardia Iowensis.</title>
        <authorList>
            <person name="Lamm A."/>
            <person name="Collins-Fairclough A.M."/>
            <person name="Bunk B."/>
            <person name="Sproer C."/>
        </authorList>
    </citation>
    <scope>NUCLEOTIDE SEQUENCE [LARGE SCALE GENOMIC DNA]</scope>
    <source>
        <strain evidence="2 3">NRRL 5646</strain>
    </source>
</reference>
<feature type="coiled-coil region" evidence="1">
    <location>
        <begin position="236"/>
        <end position="263"/>
    </location>
</feature>
<protein>
    <submittedName>
        <fullName evidence="2">Uncharacterized protein</fullName>
    </submittedName>
</protein>
<sequence length="389" mass="41583">MRLLTVVEIDRELSRRATEVDSIVATMLELDKHQGLTLVRRFPPSGLTEARWLPVRDALALMWEDLGRMRAILDSARAARGNRAKLADGQRAELTELLRGRPYEVSRTPIPLAERSLTGPREHVLFVGLADTLDRMRATFPMIAEFLDAVDRVNTRVMSGLAPLQDNLDKAGAATPELRAIGAGIADLLSRSATDPLALTAAEIDARLAELTTAMRREAAVLAEIGAMVANWPAAIAGARTKLDALRATRERAAQARAKVEATILSGALPVFADDIAQLCAQLDAVAADPGAAATLMELERRIDAASVAAAAAENLAKGLLDRRGELRGRLAAYQAKAARLGVGEDPDLLAAHQIAAGLLARTPCDLAAATRAVADYQQLVAEKSGRRP</sequence>
<evidence type="ECO:0000256" key="1">
    <source>
        <dbReference type="SAM" id="Coils"/>
    </source>
</evidence>